<dbReference type="AlphaFoldDB" id="A0A0F9E745"/>
<reference evidence="1" key="1">
    <citation type="journal article" date="2015" name="Nature">
        <title>Complex archaea that bridge the gap between prokaryotes and eukaryotes.</title>
        <authorList>
            <person name="Spang A."/>
            <person name="Saw J.H."/>
            <person name="Jorgensen S.L."/>
            <person name="Zaremba-Niedzwiedzka K."/>
            <person name="Martijn J."/>
            <person name="Lind A.E."/>
            <person name="van Eijk R."/>
            <person name="Schleper C."/>
            <person name="Guy L."/>
            <person name="Ettema T.J."/>
        </authorList>
    </citation>
    <scope>NUCLEOTIDE SEQUENCE</scope>
</reference>
<sequence>MSISVSRTINGISLNGDEWLLDEDGEVMLFESEEVARNFLSKSGLNEEEINSYDFNQEVKD</sequence>
<name>A0A0F9E745_9ZZZZ</name>
<gene>
    <name evidence="1" type="ORF">LCGC14_2111350</name>
</gene>
<accession>A0A0F9E745</accession>
<organism evidence="1">
    <name type="scientific">marine sediment metagenome</name>
    <dbReference type="NCBI Taxonomy" id="412755"/>
    <lineage>
        <taxon>unclassified sequences</taxon>
        <taxon>metagenomes</taxon>
        <taxon>ecological metagenomes</taxon>
    </lineage>
</organism>
<dbReference type="EMBL" id="LAZR01026100">
    <property type="protein sequence ID" value="KKL69794.1"/>
    <property type="molecule type" value="Genomic_DNA"/>
</dbReference>
<comment type="caution">
    <text evidence="1">The sequence shown here is derived from an EMBL/GenBank/DDBJ whole genome shotgun (WGS) entry which is preliminary data.</text>
</comment>
<evidence type="ECO:0000313" key="1">
    <source>
        <dbReference type="EMBL" id="KKL69794.1"/>
    </source>
</evidence>
<protein>
    <submittedName>
        <fullName evidence="1">Uncharacterized protein</fullName>
    </submittedName>
</protein>
<proteinExistence type="predicted"/>